<dbReference type="Proteomes" id="UP000283383">
    <property type="component" value="Unassembled WGS sequence"/>
</dbReference>
<keyword evidence="2" id="KW-1185">Reference proteome</keyword>
<sequence length="51" mass="5914">MGTLWFARVYRRQLDGFSEENSVSSGFRRIRSGSETNLNGFRLSAEEREVD</sequence>
<evidence type="ECO:0000313" key="1">
    <source>
        <dbReference type="EMBL" id="RKF66840.1"/>
    </source>
</evidence>
<dbReference type="EMBL" id="MCBQ01011029">
    <property type="protein sequence ID" value="RKF66840.1"/>
    <property type="molecule type" value="Genomic_DNA"/>
</dbReference>
<name>A0A420I933_9PEZI</name>
<dbReference type="AlphaFoldDB" id="A0A420I933"/>
<evidence type="ECO:0000313" key="2">
    <source>
        <dbReference type="Proteomes" id="UP000283383"/>
    </source>
</evidence>
<gene>
    <name evidence="1" type="ORF">GcM3_110016</name>
</gene>
<organism evidence="1 2">
    <name type="scientific">Golovinomyces cichoracearum</name>
    <dbReference type="NCBI Taxonomy" id="62708"/>
    <lineage>
        <taxon>Eukaryota</taxon>
        <taxon>Fungi</taxon>
        <taxon>Dikarya</taxon>
        <taxon>Ascomycota</taxon>
        <taxon>Pezizomycotina</taxon>
        <taxon>Leotiomycetes</taxon>
        <taxon>Erysiphales</taxon>
        <taxon>Erysiphaceae</taxon>
        <taxon>Golovinomyces</taxon>
    </lineage>
</organism>
<accession>A0A420I933</accession>
<reference evidence="1 2" key="1">
    <citation type="journal article" date="2018" name="BMC Genomics">
        <title>Comparative genome analyses reveal sequence features reflecting distinct modes of host-adaptation between dicot and monocot powdery mildew.</title>
        <authorList>
            <person name="Wu Y."/>
            <person name="Ma X."/>
            <person name="Pan Z."/>
            <person name="Kale S.D."/>
            <person name="Song Y."/>
            <person name="King H."/>
            <person name="Zhang Q."/>
            <person name="Presley C."/>
            <person name="Deng X."/>
            <person name="Wei C.I."/>
            <person name="Xiao S."/>
        </authorList>
    </citation>
    <scope>NUCLEOTIDE SEQUENCE [LARGE SCALE GENOMIC DNA]</scope>
    <source>
        <strain evidence="1">UMSG3</strain>
    </source>
</reference>
<comment type="caution">
    <text evidence="1">The sequence shown here is derived from an EMBL/GenBank/DDBJ whole genome shotgun (WGS) entry which is preliminary data.</text>
</comment>
<proteinExistence type="predicted"/>
<protein>
    <submittedName>
        <fullName evidence="1">Uncharacterized protein</fullName>
    </submittedName>
</protein>